<feature type="chain" id="PRO_5006917688" evidence="3">
    <location>
        <begin position="21"/>
        <end position="250"/>
    </location>
</feature>
<dbReference type="PATRIC" id="fig|28087.4.peg.2445"/>
<dbReference type="Proteomes" id="UP000054621">
    <property type="component" value="Unassembled WGS sequence"/>
</dbReference>
<dbReference type="eggNOG" id="COG0834">
    <property type="taxonomic scope" value="Bacteria"/>
</dbReference>
<dbReference type="RefSeq" id="WP_027270269.1">
    <property type="nucleotide sequence ID" value="NZ_CAAAJE010000006.1"/>
</dbReference>
<evidence type="ECO:0000313" key="5">
    <source>
        <dbReference type="EMBL" id="KTD56140.1"/>
    </source>
</evidence>
<comment type="caution">
    <text evidence="5">The sequence shown here is derived from an EMBL/GenBank/DDBJ whole genome shotgun (WGS) entry which is preliminary data.</text>
</comment>
<evidence type="ECO:0000256" key="1">
    <source>
        <dbReference type="ARBA" id="ARBA00010333"/>
    </source>
</evidence>
<protein>
    <submittedName>
        <fullName evidence="5">Arginine-binding periplasmic protein</fullName>
    </submittedName>
</protein>
<evidence type="ECO:0000256" key="3">
    <source>
        <dbReference type="SAM" id="SignalP"/>
    </source>
</evidence>
<dbReference type="PANTHER" id="PTHR35936">
    <property type="entry name" value="MEMBRANE-BOUND LYTIC MUREIN TRANSGLYCOSYLASE F"/>
    <property type="match status" value="1"/>
</dbReference>
<dbReference type="EMBL" id="LNYV01000034">
    <property type="protein sequence ID" value="KTD56140.1"/>
    <property type="molecule type" value="Genomic_DNA"/>
</dbReference>
<dbReference type="InterPro" id="IPR001638">
    <property type="entry name" value="Solute-binding_3/MltF_N"/>
</dbReference>
<feature type="signal peptide" evidence="3">
    <location>
        <begin position="1"/>
        <end position="20"/>
    </location>
</feature>
<dbReference type="Gene3D" id="3.40.190.10">
    <property type="entry name" value="Periplasmic binding protein-like II"/>
    <property type="match status" value="2"/>
</dbReference>
<reference evidence="5 6" key="1">
    <citation type="submission" date="2015-11" db="EMBL/GenBank/DDBJ databases">
        <title>Genomic analysis of 38 Legionella species identifies large and diverse effector repertoires.</title>
        <authorList>
            <person name="Burstein D."/>
            <person name="Amaro F."/>
            <person name="Zusman T."/>
            <person name="Lifshitz Z."/>
            <person name="Cohen O."/>
            <person name="Gilbert J.A."/>
            <person name="Pupko T."/>
            <person name="Shuman H.A."/>
            <person name="Segal G."/>
        </authorList>
    </citation>
    <scope>NUCLEOTIDE SEQUENCE [LARGE SCALE GENOMIC DNA]</scope>
    <source>
        <strain evidence="5 6">Mt.St.Helens-4</strain>
    </source>
</reference>
<dbReference type="PANTHER" id="PTHR35936:SF19">
    <property type="entry name" value="AMINO-ACID-BINDING PROTEIN YXEM-RELATED"/>
    <property type="match status" value="1"/>
</dbReference>
<dbReference type="AlphaFoldDB" id="A0A0W0YGV4"/>
<evidence type="ECO:0000259" key="4">
    <source>
        <dbReference type="SMART" id="SM00062"/>
    </source>
</evidence>
<name>A0A0W0YGV4_9GAMM</name>
<organism evidence="5 6">
    <name type="scientific">Legionella sainthelensi</name>
    <dbReference type="NCBI Taxonomy" id="28087"/>
    <lineage>
        <taxon>Bacteria</taxon>
        <taxon>Pseudomonadati</taxon>
        <taxon>Pseudomonadota</taxon>
        <taxon>Gammaproteobacteria</taxon>
        <taxon>Legionellales</taxon>
        <taxon>Legionellaceae</taxon>
        <taxon>Legionella</taxon>
    </lineage>
</organism>
<keyword evidence="2 3" id="KW-0732">Signal</keyword>
<evidence type="ECO:0000256" key="2">
    <source>
        <dbReference type="ARBA" id="ARBA00022729"/>
    </source>
</evidence>
<sequence>MKFFKGLLFFFVCFTAAVQAEDQPLRVGIGHFYPPFIMQGANNELFGFDIETVIELCNIMHRTCSFYPMRFKDLLPAINRQEIDMGINAISITPERLKLVNFSNPYLLTYSRFLSNRAYAHQPFSLALLNDKRIGVDGDSIFEDEVKGMDIKNPTIVPFYGVHSTEEMLEALENEKIDFVILDNPSAIYWAANSSGEVKTVGRPIPYGYGLGIAVNLNNTALLQSINHALLQYELSKQYIKIYNKYILQF</sequence>
<evidence type="ECO:0000313" key="6">
    <source>
        <dbReference type="Proteomes" id="UP000054621"/>
    </source>
</evidence>
<accession>A0A0W0YGV4</accession>
<dbReference type="SMART" id="SM00062">
    <property type="entry name" value="PBPb"/>
    <property type="match status" value="1"/>
</dbReference>
<dbReference type="Pfam" id="PF00497">
    <property type="entry name" value="SBP_bac_3"/>
    <property type="match status" value="1"/>
</dbReference>
<feature type="domain" description="Solute-binding protein family 3/N-terminal" evidence="4">
    <location>
        <begin position="24"/>
        <end position="250"/>
    </location>
</feature>
<dbReference type="OrthoDB" id="9768183at2"/>
<gene>
    <name evidence="5" type="ORF">Lsai_2270</name>
</gene>
<comment type="similarity">
    <text evidence="1">Belongs to the bacterial solute-binding protein 3 family.</text>
</comment>
<proteinExistence type="inferred from homology"/>
<dbReference type="STRING" id="28087.Lsai_2270"/>
<dbReference type="SUPFAM" id="SSF53850">
    <property type="entry name" value="Periplasmic binding protein-like II"/>
    <property type="match status" value="1"/>
</dbReference>
<dbReference type="CDD" id="cd13622">
    <property type="entry name" value="PBP2_Arg_3"/>
    <property type="match status" value="1"/>
</dbReference>